<evidence type="ECO:0000313" key="1">
    <source>
        <dbReference type="EMBL" id="KKN38120.1"/>
    </source>
</evidence>
<comment type="caution">
    <text evidence="1">The sequence shown here is derived from an EMBL/GenBank/DDBJ whole genome shotgun (WGS) entry which is preliminary data.</text>
</comment>
<protein>
    <submittedName>
        <fullName evidence="1">Uncharacterized protein</fullName>
    </submittedName>
</protein>
<sequence>MPKRKLHSGMSFEEVQDYCDEKAKPVPEDSVLLDCDFNTEIYILIANLAARMKDNA</sequence>
<organism evidence="1">
    <name type="scientific">marine sediment metagenome</name>
    <dbReference type="NCBI Taxonomy" id="412755"/>
    <lineage>
        <taxon>unclassified sequences</taxon>
        <taxon>metagenomes</taxon>
        <taxon>ecological metagenomes</taxon>
    </lineage>
</organism>
<gene>
    <name evidence="1" type="ORF">LCGC14_0756760</name>
</gene>
<dbReference type="AlphaFoldDB" id="A0A0F9Q2G2"/>
<reference evidence="1" key="1">
    <citation type="journal article" date="2015" name="Nature">
        <title>Complex archaea that bridge the gap between prokaryotes and eukaryotes.</title>
        <authorList>
            <person name="Spang A."/>
            <person name="Saw J.H."/>
            <person name="Jorgensen S.L."/>
            <person name="Zaremba-Niedzwiedzka K."/>
            <person name="Martijn J."/>
            <person name="Lind A.E."/>
            <person name="van Eijk R."/>
            <person name="Schleper C."/>
            <person name="Guy L."/>
            <person name="Ettema T.J."/>
        </authorList>
    </citation>
    <scope>NUCLEOTIDE SEQUENCE</scope>
</reference>
<name>A0A0F9Q2G2_9ZZZZ</name>
<dbReference type="EMBL" id="LAZR01001851">
    <property type="protein sequence ID" value="KKN38120.1"/>
    <property type="molecule type" value="Genomic_DNA"/>
</dbReference>
<proteinExistence type="predicted"/>
<accession>A0A0F9Q2G2</accession>